<comment type="caution">
    <text evidence="1">The sequence shown here is derived from an EMBL/GenBank/DDBJ whole genome shotgun (WGS) entry which is preliminary data.</text>
</comment>
<evidence type="ECO:0000313" key="1">
    <source>
        <dbReference type="EMBL" id="MFC6591167.1"/>
    </source>
</evidence>
<dbReference type="EMBL" id="JBHSWD010000001">
    <property type="protein sequence ID" value="MFC6591167.1"/>
    <property type="molecule type" value="Genomic_DNA"/>
</dbReference>
<gene>
    <name evidence="1" type="ORF">ACFP81_03400</name>
</gene>
<keyword evidence="2" id="KW-1185">Reference proteome</keyword>
<dbReference type="Proteomes" id="UP001596297">
    <property type="component" value="Unassembled WGS sequence"/>
</dbReference>
<evidence type="ECO:0000313" key="2">
    <source>
        <dbReference type="Proteomes" id="UP001596297"/>
    </source>
</evidence>
<protein>
    <submittedName>
        <fullName evidence="1">Uncharacterized protein</fullName>
    </submittedName>
</protein>
<organism evidence="1 2">
    <name type="scientific">Deinococcus lacus</name>
    <dbReference type="NCBI Taxonomy" id="392561"/>
    <lineage>
        <taxon>Bacteria</taxon>
        <taxon>Thermotogati</taxon>
        <taxon>Deinococcota</taxon>
        <taxon>Deinococci</taxon>
        <taxon>Deinococcales</taxon>
        <taxon>Deinococcaceae</taxon>
        <taxon>Deinococcus</taxon>
    </lineage>
</organism>
<reference evidence="2" key="1">
    <citation type="journal article" date="2019" name="Int. J. Syst. Evol. Microbiol.">
        <title>The Global Catalogue of Microorganisms (GCM) 10K type strain sequencing project: providing services to taxonomists for standard genome sequencing and annotation.</title>
        <authorList>
            <consortium name="The Broad Institute Genomics Platform"/>
            <consortium name="The Broad Institute Genome Sequencing Center for Infectious Disease"/>
            <person name="Wu L."/>
            <person name="Ma J."/>
        </authorList>
    </citation>
    <scope>NUCLEOTIDE SEQUENCE [LARGE SCALE GENOMIC DNA]</scope>
    <source>
        <strain evidence="2">CGMCC 1.15772</strain>
    </source>
</reference>
<accession>A0ABW1YD49</accession>
<dbReference type="RefSeq" id="WP_380082175.1">
    <property type="nucleotide sequence ID" value="NZ_JBHSWD010000001.1"/>
</dbReference>
<name>A0ABW1YD49_9DEIO</name>
<sequence>MNDPHHSAEDLLRELFPETFEALFGQPAPGGPLTLGLYLVADGRLALVHGRQLAEFTPLPPRATRRCTVTCAIMGAHAAKPRFSGRWWPSAAPATSRFA</sequence>
<proteinExistence type="predicted"/>